<dbReference type="InterPro" id="IPR009072">
    <property type="entry name" value="Histone-fold"/>
</dbReference>
<dbReference type="SUPFAM" id="SSF47113">
    <property type="entry name" value="Histone-fold"/>
    <property type="match status" value="1"/>
</dbReference>
<proteinExistence type="predicted"/>
<evidence type="ECO:0000256" key="5">
    <source>
        <dbReference type="SAM" id="MobiDB-lite"/>
    </source>
</evidence>
<dbReference type="InParanoid" id="A0A0C3D663"/>
<evidence type="ECO:0000256" key="4">
    <source>
        <dbReference type="ARBA" id="ARBA00023242"/>
    </source>
</evidence>
<dbReference type="OrthoDB" id="436852at2759"/>
<evidence type="ECO:0000256" key="1">
    <source>
        <dbReference type="ARBA" id="ARBA00004123"/>
    </source>
</evidence>
<dbReference type="SMART" id="SM00576">
    <property type="entry name" value="BTP"/>
    <property type="match status" value="1"/>
</dbReference>
<evidence type="ECO:0000313" key="8">
    <source>
        <dbReference type="Proteomes" id="UP000053989"/>
    </source>
</evidence>
<dbReference type="HOGENOM" id="CLU_020640_0_0_1"/>
<dbReference type="AlphaFoldDB" id="A0A0C3D663"/>
<evidence type="ECO:0000259" key="6">
    <source>
        <dbReference type="SMART" id="SM00576"/>
    </source>
</evidence>
<evidence type="ECO:0000256" key="3">
    <source>
        <dbReference type="ARBA" id="ARBA00023163"/>
    </source>
</evidence>
<feature type="region of interest" description="Disordered" evidence="5">
    <location>
        <begin position="124"/>
        <end position="199"/>
    </location>
</feature>
<name>A0A0C3D663_9AGAM</name>
<accession>A0A0C3D663</accession>
<feature type="region of interest" description="Disordered" evidence="5">
    <location>
        <begin position="221"/>
        <end position="245"/>
    </location>
</feature>
<evidence type="ECO:0000256" key="2">
    <source>
        <dbReference type="ARBA" id="ARBA00023015"/>
    </source>
</evidence>
<keyword evidence="8" id="KW-1185">Reference proteome</keyword>
<feature type="compositionally biased region" description="Polar residues" evidence="5">
    <location>
        <begin position="130"/>
        <end position="140"/>
    </location>
</feature>
<dbReference type="Pfam" id="PF07524">
    <property type="entry name" value="Bromo_TP"/>
    <property type="match status" value="1"/>
</dbReference>
<dbReference type="GO" id="GO:0046982">
    <property type="term" value="F:protein heterodimerization activity"/>
    <property type="evidence" value="ECO:0007669"/>
    <property type="project" value="InterPro"/>
</dbReference>
<comment type="subcellular location">
    <subcellularLocation>
        <location evidence="1">Nucleus</location>
    </subcellularLocation>
</comment>
<keyword evidence="3" id="KW-0804">Transcription</keyword>
<dbReference type="Proteomes" id="UP000053989">
    <property type="component" value="Unassembled WGS sequence"/>
</dbReference>
<dbReference type="GO" id="GO:0005669">
    <property type="term" value="C:transcription factor TFIID complex"/>
    <property type="evidence" value="ECO:0007669"/>
    <property type="project" value="InterPro"/>
</dbReference>
<reference evidence="7 8" key="1">
    <citation type="submission" date="2014-04" db="EMBL/GenBank/DDBJ databases">
        <authorList>
            <consortium name="DOE Joint Genome Institute"/>
            <person name="Kuo A."/>
            <person name="Kohler A."/>
            <person name="Nagy L.G."/>
            <person name="Floudas D."/>
            <person name="Copeland A."/>
            <person name="Barry K.W."/>
            <person name="Cichocki N."/>
            <person name="Veneault-Fourrey C."/>
            <person name="LaButti K."/>
            <person name="Lindquist E.A."/>
            <person name="Lipzen A."/>
            <person name="Lundell T."/>
            <person name="Morin E."/>
            <person name="Murat C."/>
            <person name="Sun H."/>
            <person name="Tunlid A."/>
            <person name="Henrissat B."/>
            <person name="Grigoriev I.V."/>
            <person name="Hibbett D.S."/>
            <person name="Martin F."/>
            <person name="Nordberg H.P."/>
            <person name="Cantor M.N."/>
            <person name="Hua S.X."/>
        </authorList>
    </citation>
    <scope>NUCLEOTIDE SEQUENCE [LARGE SCALE GENOMIC DNA]</scope>
    <source>
        <strain evidence="7 8">Foug A</strain>
    </source>
</reference>
<keyword evidence="4" id="KW-0539">Nucleus</keyword>
<dbReference type="InterPro" id="IPR006565">
    <property type="entry name" value="BTP"/>
</dbReference>
<sequence>MASATSSALVDSVVIKILHAHSFARTSSQALSVLSNILARYLALVASACGQYAELAGRSQLSACDIIACLDELGTNIDELNDYCSIEGVDLSRYAASSARRLDDLAEFKGYLAEGLAPCDQVYPPLTPIPSRSQSPTDSAAGSDEPADAWLRRKPSEEFPDFLPPLPDNSQPRPASPAPAPQEPVKMERPPSPLPQHVASATGADYATRVPYADSVLASAPPWHLPGPPPLPASSKTQSVRFPTPSPQQALLSAYHHILTHPVSQVGSANPAKHKVAMALLTQIQGNSRWDAPSTLYGNVVPCPPRVSVISPSYPVSVSTLEDMKAGKDVDEKKCPLPPAPPRAVFSSDKLVFLASQQASRIPELARQVLPGAVLARTTRLTHPPVLQRGSQKLIYGPSISAPWNSSQTGASGQAPKGGDEAMANNQDAPSFSLPDAEMFATWEFEPKHYRDALSGRRGRVVGISHPPKRTSLA</sequence>
<keyword evidence="2" id="KW-0805">Transcription regulation</keyword>
<gene>
    <name evidence="7" type="ORF">SCLCIDRAFT_1220512</name>
</gene>
<protein>
    <recommendedName>
        <fullName evidence="6">Bromodomain associated domain-containing protein</fullName>
    </recommendedName>
</protein>
<dbReference type="EMBL" id="KN822120">
    <property type="protein sequence ID" value="KIM56255.1"/>
    <property type="molecule type" value="Genomic_DNA"/>
</dbReference>
<evidence type="ECO:0000313" key="7">
    <source>
        <dbReference type="EMBL" id="KIM56255.1"/>
    </source>
</evidence>
<dbReference type="CDD" id="cd00076">
    <property type="entry name" value="HFD_SF"/>
    <property type="match status" value="1"/>
</dbReference>
<feature type="compositionally biased region" description="Polar residues" evidence="5">
    <location>
        <begin position="236"/>
        <end position="245"/>
    </location>
</feature>
<feature type="region of interest" description="Disordered" evidence="5">
    <location>
        <begin position="405"/>
        <end position="431"/>
    </location>
</feature>
<organism evidence="7 8">
    <name type="scientific">Scleroderma citrinum Foug A</name>
    <dbReference type="NCBI Taxonomy" id="1036808"/>
    <lineage>
        <taxon>Eukaryota</taxon>
        <taxon>Fungi</taxon>
        <taxon>Dikarya</taxon>
        <taxon>Basidiomycota</taxon>
        <taxon>Agaricomycotina</taxon>
        <taxon>Agaricomycetes</taxon>
        <taxon>Agaricomycetidae</taxon>
        <taxon>Boletales</taxon>
        <taxon>Sclerodermatineae</taxon>
        <taxon>Sclerodermataceae</taxon>
        <taxon>Scleroderma</taxon>
    </lineage>
</organism>
<feature type="domain" description="Bromodomain associated" evidence="6">
    <location>
        <begin position="3"/>
        <end position="79"/>
    </location>
</feature>
<dbReference type="STRING" id="1036808.A0A0C3D663"/>
<dbReference type="Gene3D" id="1.10.20.10">
    <property type="entry name" value="Histone, subunit A"/>
    <property type="match status" value="1"/>
</dbReference>
<dbReference type="InterPro" id="IPR037818">
    <property type="entry name" value="TAF8"/>
</dbReference>
<reference evidence="8" key="2">
    <citation type="submission" date="2015-01" db="EMBL/GenBank/DDBJ databases">
        <title>Evolutionary Origins and Diversification of the Mycorrhizal Mutualists.</title>
        <authorList>
            <consortium name="DOE Joint Genome Institute"/>
            <consortium name="Mycorrhizal Genomics Consortium"/>
            <person name="Kohler A."/>
            <person name="Kuo A."/>
            <person name="Nagy L.G."/>
            <person name="Floudas D."/>
            <person name="Copeland A."/>
            <person name="Barry K.W."/>
            <person name="Cichocki N."/>
            <person name="Veneault-Fourrey C."/>
            <person name="LaButti K."/>
            <person name="Lindquist E.A."/>
            <person name="Lipzen A."/>
            <person name="Lundell T."/>
            <person name="Morin E."/>
            <person name="Murat C."/>
            <person name="Riley R."/>
            <person name="Ohm R."/>
            <person name="Sun H."/>
            <person name="Tunlid A."/>
            <person name="Henrissat B."/>
            <person name="Grigoriev I.V."/>
            <person name="Hibbett D.S."/>
            <person name="Martin F."/>
        </authorList>
    </citation>
    <scope>NUCLEOTIDE SEQUENCE [LARGE SCALE GENOMIC DNA]</scope>
    <source>
        <strain evidence="8">Foug A</strain>
    </source>
</reference>
<dbReference type="PANTHER" id="PTHR46338">
    <property type="entry name" value="TRANSCRIPTION INITIATION FACTOR TFIID SUBUNIT 8"/>
    <property type="match status" value="1"/>
</dbReference>
<dbReference type="PANTHER" id="PTHR46338:SF1">
    <property type="entry name" value="TRANSCRIPTION INITIATION FACTOR TFIID SUBUNIT 8"/>
    <property type="match status" value="1"/>
</dbReference>
<feature type="compositionally biased region" description="Pro residues" evidence="5">
    <location>
        <begin position="223"/>
        <end position="232"/>
    </location>
</feature>